<reference evidence="2 3" key="1">
    <citation type="submission" date="2021-02" db="EMBL/GenBank/DDBJ databases">
        <title>Taxonomically Unique Crown Gall-Associated Xanthomonas Stains Have Deficiency in Virulence Repertories.</title>
        <authorList>
            <person name="Mafakheri H."/>
            <person name="Taghavi S.M."/>
            <person name="Dimkic I."/>
            <person name="Nemanja K."/>
            <person name="Osdaghi E."/>
        </authorList>
    </citation>
    <scope>NUCLEOTIDE SEQUENCE [LARGE SCALE GENOMIC DNA]</scope>
    <source>
        <strain evidence="2 3">FX4</strain>
    </source>
</reference>
<evidence type="ECO:0000256" key="1">
    <source>
        <dbReference type="SAM" id="Phobius"/>
    </source>
</evidence>
<comment type="caution">
    <text evidence="2">The sequence shown here is derived from an EMBL/GenBank/DDBJ whole genome shotgun (WGS) entry which is preliminary data.</text>
</comment>
<dbReference type="Pfam" id="PF16074">
    <property type="entry name" value="PilW"/>
    <property type="match status" value="1"/>
</dbReference>
<dbReference type="EMBL" id="JAFIWB010000026">
    <property type="protein sequence ID" value="MBN6104204.1"/>
    <property type="molecule type" value="Genomic_DNA"/>
</dbReference>
<keyword evidence="3" id="KW-1185">Reference proteome</keyword>
<organism evidence="2 3">
    <name type="scientific">Xanthomonas bonasiae</name>
    <dbReference type="NCBI Taxonomy" id="2810351"/>
    <lineage>
        <taxon>Bacteria</taxon>
        <taxon>Pseudomonadati</taxon>
        <taxon>Pseudomonadota</taxon>
        <taxon>Gammaproteobacteria</taxon>
        <taxon>Lysobacterales</taxon>
        <taxon>Lysobacteraceae</taxon>
        <taxon>Xanthomonas</taxon>
    </lineage>
</organism>
<gene>
    <name evidence="2" type="ORF">JR064_18745</name>
</gene>
<dbReference type="InterPro" id="IPR032092">
    <property type="entry name" value="PilW"/>
</dbReference>
<sequence length="304" mass="31529">MSARARSRQGAAGFGLIELMVGMMLGLMVTIAAIGIFLSNQQTYRSTEGLSRIQESARTAFDLMSRDLRVAGGSACTSRALTNTLSSSAWWGSLSRWGDALKGYSSSTEFSDATPAFGSGKGARVAGTAALQMFSGSDYVASVAADSGTVFTLNGSLHDFVSGDVLLVCDGNTSSVFAASSVATTSLSHPGTISYAANAAVARFNALRWYVAYNGNGSTSLYRSRLYAGALKQEEVAQGVSAMALSYLVSGASGYVDAAAVSDWSSVVAVRIALTVDSPDKVGSDGKVLQRSLVHVVGLRNRDG</sequence>
<dbReference type="Proteomes" id="UP000695802">
    <property type="component" value="Unassembled WGS sequence"/>
</dbReference>
<protein>
    <submittedName>
        <fullName evidence="2">PilW family protein</fullName>
    </submittedName>
</protein>
<keyword evidence="1" id="KW-1133">Transmembrane helix</keyword>
<evidence type="ECO:0000313" key="2">
    <source>
        <dbReference type="EMBL" id="MBN6104204.1"/>
    </source>
</evidence>
<keyword evidence="1" id="KW-0472">Membrane</keyword>
<feature type="transmembrane region" description="Helical" evidence="1">
    <location>
        <begin position="12"/>
        <end position="38"/>
    </location>
</feature>
<keyword evidence="1" id="KW-0812">Transmembrane</keyword>
<name>A0ABS3B822_9XANT</name>
<proteinExistence type="predicted"/>
<accession>A0ABS3B822</accession>
<dbReference type="RefSeq" id="WP_191826773.1">
    <property type="nucleotide sequence ID" value="NZ_JACSQX010000017.1"/>
</dbReference>
<evidence type="ECO:0000313" key="3">
    <source>
        <dbReference type="Proteomes" id="UP000695802"/>
    </source>
</evidence>